<gene>
    <name evidence="3" type="ORF">ENX03_09945</name>
</gene>
<accession>A0A7C3QXN0</accession>
<comment type="caution">
    <text evidence="3">The sequence shown here is derived from an EMBL/GenBank/DDBJ whole genome shotgun (WGS) entry which is preliminary data.</text>
</comment>
<dbReference type="Pfam" id="PF00534">
    <property type="entry name" value="Glycos_transf_1"/>
    <property type="match status" value="1"/>
</dbReference>
<dbReference type="AlphaFoldDB" id="A0A7C3QXN0"/>
<dbReference type="Pfam" id="PF13439">
    <property type="entry name" value="Glyco_transf_4"/>
    <property type="match status" value="1"/>
</dbReference>
<dbReference type="InterPro" id="IPR050194">
    <property type="entry name" value="Glycosyltransferase_grp1"/>
</dbReference>
<sequence>MFWVNRSRRFVTLTDHCLRKVSNGSGKPDIRVQEVSGGPESAGCMIRLCFHAARYLAGCPLSGFPPTPWGPGWDFEEQDVRFPGTKKSMKILHLDCSTGFGGQERDHLAEAVGFLAKGHEYVLGVRPHSPLEEYARNKVPVLPLPLRNNVDRESFGKIRAFLKEHAIDVLVTTSYIDSFLGPLAALSLGSRRPLVIRQRHLMNPPRNLFPFRRMCDRLVVVSDALRLFFLEKGIPFWHVVTIHRGVEAISPERKDGSEKKVRRKNLGLPESGPLLLQVGMFQRDKGHHMTLDALKTIFRERPDSVVVFLGEGPLKGEIMARSQRIFPEQTGKQIFYAGRENPAPYFQVADVLLHPSVREALGLVIIEAIQHGVPIVAFRIGGIPEIFNRMSGGYLVRPFDVRAFSRTVLAVLGEKTGDAPQIFAGWNSFTLDQTVEKTLTLYGSELEHLRSGLGKSHDNPYRIIGGRADPFRMTLFPPGNMQDKEAP</sequence>
<dbReference type="EMBL" id="DTMM01000216">
    <property type="protein sequence ID" value="HFT94228.1"/>
    <property type="molecule type" value="Genomic_DNA"/>
</dbReference>
<protein>
    <submittedName>
        <fullName evidence="3">Glycosyltransferase family 1 protein</fullName>
    </submittedName>
</protein>
<evidence type="ECO:0000259" key="1">
    <source>
        <dbReference type="Pfam" id="PF00534"/>
    </source>
</evidence>
<organism evidence="3">
    <name type="scientific">Leptospirillum ferriphilum</name>
    <dbReference type="NCBI Taxonomy" id="178606"/>
    <lineage>
        <taxon>Bacteria</taxon>
        <taxon>Pseudomonadati</taxon>
        <taxon>Nitrospirota</taxon>
        <taxon>Nitrospiria</taxon>
        <taxon>Nitrospirales</taxon>
        <taxon>Nitrospiraceae</taxon>
        <taxon>Leptospirillum</taxon>
    </lineage>
</organism>
<proteinExistence type="predicted"/>
<dbReference type="GO" id="GO:0016757">
    <property type="term" value="F:glycosyltransferase activity"/>
    <property type="evidence" value="ECO:0007669"/>
    <property type="project" value="InterPro"/>
</dbReference>
<feature type="domain" description="Glycosyl transferase family 1" evidence="1">
    <location>
        <begin position="261"/>
        <end position="412"/>
    </location>
</feature>
<evidence type="ECO:0000313" key="3">
    <source>
        <dbReference type="EMBL" id="HFT94228.1"/>
    </source>
</evidence>
<dbReference type="SUPFAM" id="SSF53756">
    <property type="entry name" value="UDP-Glycosyltransferase/glycogen phosphorylase"/>
    <property type="match status" value="1"/>
</dbReference>
<dbReference type="Gene3D" id="3.40.50.2000">
    <property type="entry name" value="Glycogen Phosphorylase B"/>
    <property type="match status" value="2"/>
</dbReference>
<dbReference type="PANTHER" id="PTHR45947">
    <property type="entry name" value="SULFOQUINOVOSYL TRANSFERASE SQD2"/>
    <property type="match status" value="1"/>
</dbReference>
<keyword evidence="3" id="KW-0808">Transferase</keyword>
<dbReference type="PANTHER" id="PTHR45947:SF3">
    <property type="entry name" value="SULFOQUINOVOSYL TRANSFERASE SQD2"/>
    <property type="match status" value="1"/>
</dbReference>
<dbReference type="InterPro" id="IPR001296">
    <property type="entry name" value="Glyco_trans_1"/>
</dbReference>
<dbReference type="InterPro" id="IPR028098">
    <property type="entry name" value="Glyco_trans_4-like_N"/>
</dbReference>
<feature type="domain" description="Glycosyltransferase subfamily 4-like N-terminal" evidence="2">
    <location>
        <begin position="101"/>
        <end position="247"/>
    </location>
</feature>
<dbReference type="CDD" id="cd03801">
    <property type="entry name" value="GT4_PimA-like"/>
    <property type="match status" value="1"/>
</dbReference>
<reference evidence="3" key="1">
    <citation type="journal article" date="2020" name="mSystems">
        <title>Genome- and Community-Level Interaction Insights into Carbon Utilization and Element Cycling Functions of Hydrothermarchaeota in Hydrothermal Sediment.</title>
        <authorList>
            <person name="Zhou Z."/>
            <person name="Liu Y."/>
            <person name="Xu W."/>
            <person name="Pan J."/>
            <person name="Luo Z.H."/>
            <person name="Li M."/>
        </authorList>
    </citation>
    <scope>NUCLEOTIDE SEQUENCE [LARGE SCALE GENOMIC DNA]</scope>
    <source>
        <strain evidence="3">SpSt-902</strain>
    </source>
</reference>
<evidence type="ECO:0000259" key="2">
    <source>
        <dbReference type="Pfam" id="PF13439"/>
    </source>
</evidence>
<name>A0A7C3QXN0_9BACT</name>